<keyword evidence="4" id="KW-1185">Reference proteome</keyword>
<feature type="region of interest" description="Disordered" evidence="1">
    <location>
        <begin position="1"/>
        <end position="23"/>
    </location>
</feature>
<evidence type="ECO:0000313" key="3">
    <source>
        <dbReference type="EMBL" id="PMD26941.1"/>
    </source>
</evidence>
<dbReference type="InterPro" id="IPR010730">
    <property type="entry name" value="HET"/>
</dbReference>
<name>A0A2J6QL01_9HELO</name>
<feature type="compositionally biased region" description="Low complexity" evidence="1">
    <location>
        <begin position="10"/>
        <end position="23"/>
    </location>
</feature>
<dbReference type="EMBL" id="KZ613467">
    <property type="protein sequence ID" value="PMD26941.1"/>
    <property type="molecule type" value="Genomic_DNA"/>
</dbReference>
<proteinExistence type="predicted"/>
<dbReference type="AlphaFoldDB" id="A0A2J6QL01"/>
<evidence type="ECO:0000256" key="1">
    <source>
        <dbReference type="SAM" id="MobiDB-lite"/>
    </source>
</evidence>
<accession>A0A2J6QL01</accession>
<feature type="region of interest" description="Disordered" evidence="1">
    <location>
        <begin position="791"/>
        <end position="816"/>
    </location>
</feature>
<sequence length="840" mass="94806">MENDTPINDVDTASSLSSPSALSVDSPCICLPLHRNCDPNSCSKAAESVSMGGHTPEAILMKRSISEVDSPLLLCSRILFAGLKAPPDSKYTAWLVEANDEDVVVEIKIRPDFVHVYKRAYNYRQRTNFTFYALENSNYLPFCQAFPRLAFISGGTDSSATFGQASEWLKQCQAHPKCGIQAPTLLPKRVIDIGLSNDLDFRPYLLEQSGVIAPYIALSHCWGLSPMVRRTKDTLARRKIEIDLSLLPRNFQNAITITRRLNVRFLWIDSLCIIQDDDVDWQTEGSCFVSTPWFGNHKSIEITPVWDKLAPSILLGDRTASGHICPNNDSSPIPSVPFRKEVRPGLGHCFARYDASDTNPVWIRYMSDKKSQKILSGGEIDFPVPSVTSGIFMRMKIELEHEQFAKDSHPEYPPHHLASRAWIFQERLLSTRVLHYTSSELVWECKTVATCQCKCLSMPQHWNWDGGTWIWVNSSDQDAILAETLKLYFEKQTVKEDISSEELALAWMNVVFHYSGLQLSNTNDRLPALWGLAKRFRMSSRLGSYLAGLWSVHLDRMLCWSTYAGSIPKNRPLGYVARTWSWASSQNTVCFSDKWRDGDLRAPSTIVGKILNVKTTLERLDPTGAVSDGHLVVSGQTIEVTLRIYAHKPPRPPRDIMQSAADLDSTSDSDSDSAFSNNNYGERHLYDYQIYNEKTKSTHHFVPDSTSDFDVLTREHKVILLLWSVRAETLMTEVEALFTCFALLPISNSGDIYQRLGIFYYWASDIELRVQDLDEPTPLQIWFEGASTRHSLARRGNSPSGHGGPGPEKRNAQAPAFHETLRDEKLCAQVPPQINLTQKL</sequence>
<dbReference type="OrthoDB" id="3556115at2759"/>
<evidence type="ECO:0000313" key="4">
    <source>
        <dbReference type="Proteomes" id="UP000235672"/>
    </source>
</evidence>
<gene>
    <name evidence="3" type="ORF">NA56DRAFT_744231</name>
</gene>
<dbReference type="PANTHER" id="PTHR33112">
    <property type="entry name" value="DOMAIN PROTEIN, PUTATIVE-RELATED"/>
    <property type="match status" value="1"/>
</dbReference>
<reference evidence="3 4" key="1">
    <citation type="submission" date="2016-05" db="EMBL/GenBank/DDBJ databases">
        <title>A degradative enzymes factory behind the ericoid mycorrhizal symbiosis.</title>
        <authorList>
            <consortium name="DOE Joint Genome Institute"/>
            <person name="Martino E."/>
            <person name="Morin E."/>
            <person name="Grelet G."/>
            <person name="Kuo A."/>
            <person name="Kohler A."/>
            <person name="Daghino S."/>
            <person name="Barry K."/>
            <person name="Choi C."/>
            <person name="Cichocki N."/>
            <person name="Clum A."/>
            <person name="Copeland A."/>
            <person name="Hainaut M."/>
            <person name="Haridas S."/>
            <person name="Labutti K."/>
            <person name="Lindquist E."/>
            <person name="Lipzen A."/>
            <person name="Khouja H.-R."/>
            <person name="Murat C."/>
            <person name="Ohm R."/>
            <person name="Olson A."/>
            <person name="Spatafora J."/>
            <person name="Veneault-Fourrey C."/>
            <person name="Henrissat B."/>
            <person name="Grigoriev I."/>
            <person name="Martin F."/>
            <person name="Perotto S."/>
        </authorList>
    </citation>
    <scope>NUCLEOTIDE SEQUENCE [LARGE SCALE GENOMIC DNA]</scope>
    <source>
        <strain evidence="3 4">UAMH 7357</strain>
    </source>
</reference>
<dbReference type="STRING" id="1745343.A0A2J6QL01"/>
<protein>
    <submittedName>
        <fullName evidence="3">HET-domain-containing protein</fullName>
    </submittedName>
</protein>
<dbReference type="Pfam" id="PF06985">
    <property type="entry name" value="HET"/>
    <property type="match status" value="1"/>
</dbReference>
<feature type="region of interest" description="Disordered" evidence="1">
    <location>
        <begin position="649"/>
        <end position="678"/>
    </location>
</feature>
<evidence type="ECO:0000259" key="2">
    <source>
        <dbReference type="Pfam" id="PF06985"/>
    </source>
</evidence>
<organism evidence="3 4">
    <name type="scientific">Hyaloscypha hepaticicola</name>
    <dbReference type="NCBI Taxonomy" id="2082293"/>
    <lineage>
        <taxon>Eukaryota</taxon>
        <taxon>Fungi</taxon>
        <taxon>Dikarya</taxon>
        <taxon>Ascomycota</taxon>
        <taxon>Pezizomycotina</taxon>
        <taxon>Leotiomycetes</taxon>
        <taxon>Helotiales</taxon>
        <taxon>Hyaloscyphaceae</taxon>
        <taxon>Hyaloscypha</taxon>
    </lineage>
</organism>
<dbReference type="PANTHER" id="PTHR33112:SF16">
    <property type="entry name" value="HETEROKARYON INCOMPATIBILITY DOMAIN-CONTAINING PROTEIN"/>
    <property type="match status" value="1"/>
</dbReference>
<dbReference type="Proteomes" id="UP000235672">
    <property type="component" value="Unassembled WGS sequence"/>
</dbReference>
<feature type="domain" description="Heterokaryon incompatibility" evidence="2">
    <location>
        <begin position="215"/>
        <end position="286"/>
    </location>
</feature>